<evidence type="ECO:0000259" key="1">
    <source>
        <dbReference type="Pfam" id="PF12146"/>
    </source>
</evidence>
<gene>
    <name evidence="2" type="ORF">FD17_GL000719</name>
</gene>
<sequence>MPSFYMIPTNNRTKLAVAVFSTTRPIGIVQIIHGALEHKERYYEFAQFLSEHGYIAVVSDNRGHGASISKDDPYGIMRSIPQLLADQVLITNFIKERYPDLQVSLFGHSFGSILARLYLQNHDSQINAVALTGTANYIPIVPVGLLIGKAFLKIYPENAKWSFLSKISGLTPGDHSWLSYNQENIRKVTNDPLMMDEYPVKSLVTLWEGDFELKQIHHFHCSNPNLPIMSLVGAEDKFSGGDKGLADTVSTLHKIGYKNVISIKEPHMKHEVLQETNRQVVFDRLLKFFEVHQ</sequence>
<keyword evidence="2" id="KW-0378">Hydrolase</keyword>
<dbReference type="AlphaFoldDB" id="A0A0R1L2G9"/>
<feature type="domain" description="Serine aminopeptidase S33" evidence="1">
    <location>
        <begin position="24"/>
        <end position="276"/>
    </location>
</feature>
<evidence type="ECO:0000313" key="2">
    <source>
        <dbReference type="EMBL" id="KRK87891.1"/>
    </source>
</evidence>
<dbReference type="Proteomes" id="UP000051581">
    <property type="component" value="Unassembled WGS sequence"/>
</dbReference>
<evidence type="ECO:0000313" key="3">
    <source>
        <dbReference type="Proteomes" id="UP000051581"/>
    </source>
</evidence>
<dbReference type="OrthoDB" id="9806902at2"/>
<accession>A0A0R1L2G9</accession>
<comment type="caution">
    <text evidence="2">The sequence shown here is derived from an EMBL/GenBank/DDBJ whole genome shotgun (WGS) entry which is preliminary data.</text>
</comment>
<protein>
    <submittedName>
        <fullName evidence="2">Alpha beta hydrolase fold protein</fullName>
    </submittedName>
</protein>
<name>A0A0R1L2G9_9LACO</name>
<dbReference type="PATRIC" id="fig|1423808.3.peg.723"/>
<proteinExistence type="predicted"/>
<dbReference type="Pfam" id="PF12146">
    <property type="entry name" value="Hydrolase_4"/>
    <property type="match status" value="1"/>
</dbReference>
<dbReference type="GO" id="GO:0016787">
    <property type="term" value="F:hydrolase activity"/>
    <property type="evidence" value="ECO:0007669"/>
    <property type="project" value="UniProtKB-KW"/>
</dbReference>
<organism evidence="2 3">
    <name type="scientific">Lentilactobacillus sunkii DSM 19904</name>
    <dbReference type="NCBI Taxonomy" id="1423808"/>
    <lineage>
        <taxon>Bacteria</taxon>
        <taxon>Bacillati</taxon>
        <taxon>Bacillota</taxon>
        <taxon>Bacilli</taxon>
        <taxon>Lactobacillales</taxon>
        <taxon>Lactobacillaceae</taxon>
        <taxon>Lentilactobacillus</taxon>
    </lineage>
</organism>
<dbReference type="PANTHER" id="PTHR11614">
    <property type="entry name" value="PHOSPHOLIPASE-RELATED"/>
    <property type="match status" value="1"/>
</dbReference>
<dbReference type="SUPFAM" id="SSF53474">
    <property type="entry name" value="alpha/beta-Hydrolases"/>
    <property type="match status" value="1"/>
</dbReference>
<dbReference type="InterPro" id="IPR029058">
    <property type="entry name" value="AB_hydrolase_fold"/>
</dbReference>
<keyword evidence="3" id="KW-1185">Reference proteome</keyword>
<dbReference type="Gene3D" id="3.40.50.1820">
    <property type="entry name" value="alpha/beta hydrolase"/>
    <property type="match status" value="1"/>
</dbReference>
<dbReference type="InterPro" id="IPR051044">
    <property type="entry name" value="MAG_DAG_Lipase"/>
</dbReference>
<reference evidence="2 3" key="1">
    <citation type="journal article" date="2015" name="Genome Announc.">
        <title>Expanding the biotechnology potential of lactobacilli through comparative genomics of 213 strains and associated genera.</title>
        <authorList>
            <person name="Sun Z."/>
            <person name="Harris H.M."/>
            <person name="McCann A."/>
            <person name="Guo C."/>
            <person name="Argimon S."/>
            <person name="Zhang W."/>
            <person name="Yang X."/>
            <person name="Jeffery I.B."/>
            <person name="Cooney J.C."/>
            <person name="Kagawa T.F."/>
            <person name="Liu W."/>
            <person name="Song Y."/>
            <person name="Salvetti E."/>
            <person name="Wrobel A."/>
            <person name="Rasinkangas P."/>
            <person name="Parkhill J."/>
            <person name="Rea M.C."/>
            <person name="O'Sullivan O."/>
            <person name="Ritari J."/>
            <person name="Douillard F.P."/>
            <person name="Paul Ross R."/>
            <person name="Yang R."/>
            <person name="Briner A.E."/>
            <person name="Felis G.E."/>
            <person name="de Vos W.M."/>
            <person name="Barrangou R."/>
            <person name="Klaenhammer T.R."/>
            <person name="Caufield P.W."/>
            <person name="Cui Y."/>
            <person name="Zhang H."/>
            <person name="O'Toole P.W."/>
        </authorList>
    </citation>
    <scope>NUCLEOTIDE SEQUENCE [LARGE SCALE GENOMIC DNA]</scope>
    <source>
        <strain evidence="2 3">DSM 19904</strain>
    </source>
</reference>
<dbReference type="EMBL" id="AZEA01000014">
    <property type="protein sequence ID" value="KRK87891.1"/>
    <property type="molecule type" value="Genomic_DNA"/>
</dbReference>
<dbReference type="InterPro" id="IPR022742">
    <property type="entry name" value="Hydrolase_4"/>
</dbReference>